<organism evidence="11 12">
    <name type="scientific">Nitrosopumilus zosterae</name>
    <dbReference type="NCBI Taxonomy" id="718286"/>
    <lineage>
        <taxon>Archaea</taxon>
        <taxon>Nitrososphaerota</taxon>
        <taxon>Nitrososphaeria</taxon>
        <taxon>Nitrosopumilales</taxon>
        <taxon>Nitrosopumilaceae</taxon>
        <taxon>Nitrosopumilus</taxon>
    </lineage>
</organism>
<evidence type="ECO:0000256" key="6">
    <source>
        <dbReference type="ARBA" id="ARBA00023239"/>
    </source>
</evidence>
<keyword evidence="12" id="KW-1185">Reference proteome</keyword>
<gene>
    <name evidence="11" type="ORF">NZNM25_15340</name>
</gene>
<dbReference type="Proteomes" id="UP000245829">
    <property type="component" value="Unassembled WGS sequence"/>
</dbReference>
<accession>A0A2S2KSW9</accession>
<dbReference type="EMBL" id="BGKI01000009">
    <property type="protein sequence ID" value="GBH34743.1"/>
    <property type="molecule type" value="Genomic_DNA"/>
</dbReference>
<keyword evidence="3" id="KW-0227">DNA damage</keyword>
<dbReference type="Gene3D" id="1.10.340.30">
    <property type="entry name" value="Hypothetical protein, domain 2"/>
    <property type="match status" value="1"/>
</dbReference>
<dbReference type="PANTHER" id="PTHR10242">
    <property type="entry name" value="8-OXOGUANINE DNA GLYCOSYLASE"/>
    <property type="match status" value="1"/>
</dbReference>
<evidence type="ECO:0000259" key="10">
    <source>
        <dbReference type="SMART" id="SM00478"/>
    </source>
</evidence>
<evidence type="ECO:0000256" key="8">
    <source>
        <dbReference type="ARBA" id="ARBA00023295"/>
    </source>
</evidence>
<keyword evidence="6" id="KW-0456">Lyase</keyword>
<dbReference type="CDD" id="cd00056">
    <property type="entry name" value="ENDO3c"/>
    <property type="match status" value="1"/>
</dbReference>
<keyword evidence="7" id="KW-0511">Multifunctional enzyme</keyword>
<dbReference type="PANTHER" id="PTHR10242:SF2">
    <property type="entry name" value="N-GLYCOSYLASE_DNA LYASE"/>
    <property type="match status" value="1"/>
</dbReference>
<dbReference type="EC" id="4.2.99.18" evidence="2"/>
<dbReference type="InterPro" id="IPR012904">
    <property type="entry name" value="OGG_N"/>
</dbReference>
<dbReference type="GO" id="GO:0008534">
    <property type="term" value="F:oxidized purine nucleobase lesion DNA N-glycosylase activity"/>
    <property type="evidence" value="ECO:0007669"/>
    <property type="project" value="InterPro"/>
</dbReference>
<keyword evidence="8" id="KW-0326">Glycosidase</keyword>
<dbReference type="GO" id="GO:0140078">
    <property type="term" value="F:class I DNA-(apurinic or apyrimidinic site) endonuclease activity"/>
    <property type="evidence" value="ECO:0007669"/>
    <property type="project" value="UniProtKB-EC"/>
</dbReference>
<dbReference type="InterPro" id="IPR023170">
    <property type="entry name" value="HhH_base_excis_C"/>
</dbReference>
<dbReference type="Gene3D" id="3.30.310.260">
    <property type="match status" value="1"/>
</dbReference>
<dbReference type="GO" id="GO:0003684">
    <property type="term" value="F:damaged DNA binding"/>
    <property type="evidence" value="ECO:0007669"/>
    <property type="project" value="InterPro"/>
</dbReference>
<dbReference type="SMART" id="SM00478">
    <property type="entry name" value="ENDO3c"/>
    <property type="match status" value="1"/>
</dbReference>
<dbReference type="GO" id="GO:0006289">
    <property type="term" value="P:nucleotide-excision repair"/>
    <property type="evidence" value="ECO:0007669"/>
    <property type="project" value="InterPro"/>
</dbReference>
<dbReference type="SUPFAM" id="SSF55945">
    <property type="entry name" value="TATA-box binding protein-like"/>
    <property type="match status" value="1"/>
</dbReference>
<dbReference type="Gene3D" id="1.10.1670.10">
    <property type="entry name" value="Helix-hairpin-Helix base-excision DNA repair enzymes (C-terminal)"/>
    <property type="match status" value="1"/>
</dbReference>
<comment type="caution">
    <text evidence="11">The sequence shown here is derived from an EMBL/GenBank/DDBJ whole genome shotgun (WGS) entry which is preliminary data.</text>
</comment>
<proteinExistence type="inferred from homology"/>
<evidence type="ECO:0000313" key="11">
    <source>
        <dbReference type="EMBL" id="GBH34743.1"/>
    </source>
</evidence>
<dbReference type="Pfam" id="PF00730">
    <property type="entry name" value="HhH-GPD"/>
    <property type="match status" value="1"/>
</dbReference>
<dbReference type="SUPFAM" id="SSF48150">
    <property type="entry name" value="DNA-glycosylase"/>
    <property type="match status" value="1"/>
</dbReference>
<dbReference type="InterPro" id="IPR003265">
    <property type="entry name" value="HhH-GPD_domain"/>
</dbReference>
<dbReference type="InterPro" id="IPR052054">
    <property type="entry name" value="Oxidative_DNA_repair_enzyme"/>
</dbReference>
<dbReference type="GeneID" id="76208455"/>
<evidence type="ECO:0000256" key="4">
    <source>
        <dbReference type="ARBA" id="ARBA00022801"/>
    </source>
</evidence>
<reference evidence="11 12" key="1">
    <citation type="submission" date="2018-05" db="EMBL/GenBank/DDBJ databases">
        <title>genome sequencing of Nitrosopumilus sp. NM25.</title>
        <authorList>
            <person name="Mori K."/>
            <person name="Nakagawa T."/>
        </authorList>
    </citation>
    <scope>NUCLEOTIDE SEQUENCE [LARGE SCALE GENOMIC DNA]</scope>
    <source>
        <strain evidence="11 12">NM25</strain>
    </source>
</reference>
<feature type="domain" description="HhH-GPD" evidence="10">
    <location>
        <begin position="108"/>
        <end position="272"/>
    </location>
</feature>
<evidence type="ECO:0000256" key="7">
    <source>
        <dbReference type="ARBA" id="ARBA00023268"/>
    </source>
</evidence>
<keyword evidence="5" id="KW-0234">DNA repair</keyword>
<comment type="similarity">
    <text evidence="1">Belongs to the type-1 OGG1 family.</text>
</comment>
<protein>
    <recommendedName>
        <fullName evidence="2">DNA-(apurinic or apyrimidinic site) lyase</fullName>
        <ecNumber evidence="2">4.2.99.18</ecNumber>
    </recommendedName>
</protein>
<name>A0A2S2KSW9_9ARCH</name>
<sequence length="287" mass="33863">MKKLLYNMQKYSTINVENSINSGQVFLWKKNENYWYGVNGQDVLRVDEKGIIDSFHNSRTDFFRKKDNTESIIKSISKDKTVKNAVKKYPGLRILRQDPFQCLISFIVSSNSNIQKIKTSLENLSKKFGTKVEYENQEFFLFPKPEKLAKASINEIKSCGVGYRDKFIKEAARMILLEKIDLELLKKCKYEECKQSICTIPGVGNKVADCVMLFSLEKLEAFPLDRWMIRILEKYYFDKFQLDTKTVTEKQYDTLHEKIVNHFGPFAGYSQQFLFKMERENYQKKWL</sequence>
<keyword evidence="4" id="KW-0378">Hydrolase</keyword>
<dbReference type="Pfam" id="PF07934">
    <property type="entry name" value="OGG_N"/>
    <property type="match status" value="1"/>
</dbReference>
<evidence type="ECO:0000256" key="5">
    <source>
        <dbReference type="ARBA" id="ARBA00023204"/>
    </source>
</evidence>
<dbReference type="InterPro" id="IPR011257">
    <property type="entry name" value="DNA_glycosylase"/>
</dbReference>
<dbReference type="GO" id="GO:0006284">
    <property type="term" value="P:base-excision repair"/>
    <property type="evidence" value="ECO:0007669"/>
    <property type="project" value="InterPro"/>
</dbReference>
<evidence type="ECO:0000256" key="3">
    <source>
        <dbReference type="ARBA" id="ARBA00022763"/>
    </source>
</evidence>
<evidence type="ECO:0000313" key="12">
    <source>
        <dbReference type="Proteomes" id="UP000245829"/>
    </source>
</evidence>
<dbReference type="OrthoDB" id="14922at2157"/>
<evidence type="ECO:0000256" key="2">
    <source>
        <dbReference type="ARBA" id="ARBA00012720"/>
    </source>
</evidence>
<evidence type="ECO:0000256" key="9">
    <source>
        <dbReference type="ARBA" id="ARBA00044632"/>
    </source>
</evidence>
<dbReference type="RefSeq" id="WP_109877369.1">
    <property type="nucleotide sequence ID" value="NZ_AP026695.1"/>
</dbReference>
<comment type="catalytic activity">
    <reaction evidence="9">
        <text>2'-deoxyribonucleotide-(2'-deoxyribose 5'-phosphate)-2'-deoxyribonucleotide-DNA = a 3'-end 2'-deoxyribonucleotide-(2,3-dehydro-2,3-deoxyribose 5'-phosphate)-DNA + a 5'-end 5'-phospho-2'-deoxyribonucleoside-DNA + H(+)</text>
        <dbReference type="Rhea" id="RHEA:66592"/>
        <dbReference type="Rhea" id="RHEA-COMP:13180"/>
        <dbReference type="Rhea" id="RHEA-COMP:16897"/>
        <dbReference type="Rhea" id="RHEA-COMP:17067"/>
        <dbReference type="ChEBI" id="CHEBI:15378"/>
        <dbReference type="ChEBI" id="CHEBI:136412"/>
        <dbReference type="ChEBI" id="CHEBI:157695"/>
        <dbReference type="ChEBI" id="CHEBI:167181"/>
        <dbReference type="EC" id="4.2.99.18"/>
    </reaction>
</comment>
<dbReference type="AlphaFoldDB" id="A0A2S2KSW9"/>
<evidence type="ECO:0000256" key="1">
    <source>
        <dbReference type="ARBA" id="ARBA00010679"/>
    </source>
</evidence>